<proteinExistence type="predicted"/>
<evidence type="ECO:0000313" key="1">
    <source>
        <dbReference type="EMBL" id="OEG14714.1"/>
    </source>
</evidence>
<dbReference type="AlphaFoldDB" id="A0A1E5GPT3"/>
<dbReference type="Gene3D" id="3.10.20.90">
    <property type="entry name" value="Phosphatidylinositol 3-kinase Catalytic Subunit, Chain A, domain 1"/>
    <property type="match status" value="1"/>
</dbReference>
<reference evidence="2" key="1">
    <citation type="submission" date="2016-09" db="EMBL/GenBank/DDBJ databases">
        <authorList>
            <person name="Gulvik C.A."/>
        </authorList>
    </citation>
    <scope>NUCLEOTIDE SEQUENCE [LARGE SCALE GENOMIC DNA]</scope>
    <source>
        <strain evidence="2">LMG 8895</strain>
    </source>
</reference>
<gene>
    <name evidence="1" type="ORF">BCR25_19165</name>
</gene>
<organism evidence="1 2">
    <name type="scientific">Enterococcus termitis</name>
    <dbReference type="NCBI Taxonomy" id="332950"/>
    <lineage>
        <taxon>Bacteria</taxon>
        <taxon>Bacillati</taxon>
        <taxon>Bacillota</taxon>
        <taxon>Bacilli</taxon>
        <taxon>Lactobacillales</taxon>
        <taxon>Enterococcaceae</taxon>
        <taxon>Enterococcus</taxon>
    </lineage>
</organism>
<evidence type="ECO:0000313" key="2">
    <source>
        <dbReference type="Proteomes" id="UP000095094"/>
    </source>
</evidence>
<sequence length="86" mass="9597">MRKDTSIGIGLHVGKQIIDLQIPIKVSGNRLKELLRESLELLNISLPETFELEIINKSIKLNGEVLLANYALGDGDQLAVRETMKK</sequence>
<accession>A0A1E5GPT3</accession>
<dbReference type="EMBL" id="MIJY01000019">
    <property type="protein sequence ID" value="OEG14714.1"/>
    <property type="molecule type" value="Genomic_DNA"/>
</dbReference>
<comment type="caution">
    <text evidence="1">The sequence shown here is derived from an EMBL/GenBank/DDBJ whole genome shotgun (WGS) entry which is preliminary data.</text>
</comment>
<dbReference type="RefSeq" id="WP_069663514.1">
    <property type="nucleotide sequence ID" value="NZ_JBHUJJ010000001.1"/>
</dbReference>
<name>A0A1E5GPT3_9ENTE</name>
<keyword evidence="2" id="KW-1185">Reference proteome</keyword>
<dbReference type="Proteomes" id="UP000095094">
    <property type="component" value="Unassembled WGS sequence"/>
</dbReference>
<dbReference type="OrthoDB" id="2190294at2"/>
<protein>
    <submittedName>
        <fullName evidence="1">Type VII secretion protein, YukD family</fullName>
    </submittedName>
</protein>